<dbReference type="GO" id="GO:0008495">
    <property type="term" value="F:protoheme IX farnesyltransferase activity"/>
    <property type="evidence" value="ECO:0007669"/>
    <property type="project" value="InterPro"/>
</dbReference>
<feature type="transmembrane region" description="Helical" evidence="2">
    <location>
        <begin position="17"/>
        <end position="40"/>
    </location>
</feature>
<dbReference type="Proteomes" id="UP000271889">
    <property type="component" value="Unassembled WGS sequence"/>
</dbReference>
<gene>
    <name evidence="3" type="ORF">CGOC_LOCUS5369</name>
</gene>
<keyword evidence="2" id="KW-1133">Transmembrane helix</keyword>
<evidence type="ECO:0000256" key="1">
    <source>
        <dbReference type="ARBA" id="ARBA00022679"/>
    </source>
</evidence>
<dbReference type="InterPro" id="IPR006369">
    <property type="entry name" value="Protohaem_IX_farnesylTrfase"/>
</dbReference>
<proteinExistence type="predicted"/>
<name>A0A3P6T456_CYLGO</name>
<keyword evidence="4" id="KW-1185">Reference proteome</keyword>
<dbReference type="EMBL" id="UYRV01016249">
    <property type="protein sequence ID" value="VDK61784.1"/>
    <property type="molecule type" value="Genomic_DNA"/>
</dbReference>
<evidence type="ECO:0000313" key="4">
    <source>
        <dbReference type="Proteomes" id="UP000271889"/>
    </source>
</evidence>
<keyword evidence="2" id="KW-0472">Membrane</keyword>
<sequence>MCVTNERLCRVTSIRHSLALVGLCSVAAPLTNLTTITFAIDSLPVNAYLCWLAYKFYKAPDAQNSRRLFFYSLFYLPVIMTLMVVSKFGRNDAQKKSASKELQPVFELDKL</sequence>
<evidence type="ECO:0000313" key="3">
    <source>
        <dbReference type="EMBL" id="VDK61784.1"/>
    </source>
</evidence>
<dbReference type="GO" id="GO:0005739">
    <property type="term" value="C:mitochondrion"/>
    <property type="evidence" value="ECO:0007669"/>
    <property type="project" value="TreeGrafter"/>
</dbReference>
<keyword evidence="2" id="KW-0812">Transmembrane</keyword>
<accession>A0A3P6T456</accession>
<dbReference type="OrthoDB" id="5211at2759"/>
<organism evidence="3 4">
    <name type="scientific">Cylicostephanus goldi</name>
    <name type="common">Nematode worm</name>
    <dbReference type="NCBI Taxonomy" id="71465"/>
    <lineage>
        <taxon>Eukaryota</taxon>
        <taxon>Metazoa</taxon>
        <taxon>Ecdysozoa</taxon>
        <taxon>Nematoda</taxon>
        <taxon>Chromadorea</taxon>
        <taxon>Rhabditida</taxon>
        <taxon>Rhabditina</taxon>
        <taxon>Rhabditomorpha</taxon>
        <taxon>Strongyloidea</taxon>
        <taxon>Strongylidae</taxon>
        <taxon>Cylicostephanus</taxon>
    </lineage>
</organism>
<dbReference type="GO" id="GO:0016020">
    <property type="term" value="C:membrane"/>
    <property type="evidence" value="ECO:0007669"/>
    <property type="project" value="InterPro"/>
</dbReference>
<dbReference type="GO" id="GO:0006784">
    <property type="term" value="P:heme A biosynthetic process"/>
    <property type="evidence" value="ECO:0007669"/>
    <property type="project" value="TreeGrafter"/>
</dbReference>
<feature type="transmembrane region" description="Helical" evidence="2">
    <location>
        <begin position="68"/>
        <end position="86"/>
    </location>
</feature>
<keyword evidence="1" id="KW-0808">Transferase</keyword>
<dbReference type="PANTHER" id="PTHR43448">
    <property type="entry name" value="PROTOHEME IX FARNESYLTRANSFERASE, MITOCHONDRIAL"/>
    <property type="match status" value="1"/>
</dbReference>
<dbReference type="PANTHER" id="PTHR43448:SF2">
    <property type="entry name" value="PROTOHEME IX FARNESYLTRANSFERASE, MITOCHONDRIAL"/>
    <property type="match status" value="1"/>
</dbReference>
<evidence type="ECO:0000256" key="2">
    <source>
        <dbReference type="SAM" id="Phobius"/>
    </source>
</evidence>
<reference evidence="3 4" key="1">
    <citation type="submission" date="2018-11" db="EMBL/GenBank/DDBJ databases">
        <authorList>
            <consortium name="Pathogen Informatics"/>
        </authorList>
    </citation>
    <scope>NUCLEOTIDE SEQUENCE [LARGE SCALE GENOMIC DNA]</scope>
</reference>
<protein>
    <recommendedName>
        <fullName evidence="5">Heme O synthase</fullName>
    </recommendedName>
</protein>
<evidence type="ECO:0008006" key="5">
    <source>
        <dbReference type="Google" id="ProtNLM"/>
    </source>
</evidence>
<dbReference type="AlphaFoldDB" id="A0A3P6T456"/>